<gene>
    <name evidence="4" type="ORF">L484_014785</name>
</gene>
<feature type="compositionally biased region" description="Basic residues" evidence="2">
    <location>
        <begin position="353"/>
        <end position="365"/>
    </location>
</feature>
<dbReference type="InterPro" id="IPR036236">
    <property type="entry name" value="Znf_C2H2_sf"/>
</dbReference>
<comment type="subcellular location">
    <subcellularLocation>
        <location evidence="1">Membrane</location>
        <topology evidence="1">Multi-pass membrane protein</topology>
    </subcellularLocation>
</comment>
<sequence length="371" mass="41493">MGLLAFLQFSLKYFLDVLAWPLLALVFPLCASVRAIEINSFPETQKLNAYWVILSLIFFLEHALGRLLEWFPFWAYIKLMVVCCLVIPNFDGAFYVYKHLVWPCIFIKPRDLINGFNKRKESPVVSEKILAEMETYVRENGLEALEKLISPESNSSSSNVAEREIKAVKVIKKKEVASVKQKKGGKRPLAGSVADQVAELVEGTPATLEDDWVAKVAEDAKGIGSCDEAGKEGDVVSQTESDLIHSENINFAPVETTTSSEVQEWNCAICNVTTQSERNKISHLKAKKHKAAYQALKVNGVKSLLEIVPAPIPKKSRQPVKDPGNSDVVKQRRTASDQLKTEESKEEAEKSGSKRRRRRSGKKNKASVEQM</sequence>
<feature type="transmembrane region" description="Helical" evidence="1">
    <location>
        <begin position="73"/>
        <end position="97"/>
    </location>
</feature>
<protein>
    <recommendedName>
        <fullName evidence="1">HVA22-like protein</fullName>
    </recommendedName>
</protein>
<dbReference type="Proteomes" id="UP000030645">
    <property type="component" value="Unassembled WGS sequence"/>
</dbReference>
<dbReference type="Pfam" id="PF03134">
    <property type="entry name" value="TB2_DP1_HVA22"/>
    <property type="match status" value="1"/>
</dbReference>
<organism evidence="4 5">
    <name type="scientific">Morus notabilis</name>
    <dbReference type="NCBI Taxonomy" id="981085"/>
    <lineage>
        <taxon>Eukaryota</taxon>
        <taxon>Viridiplantae</taxon>
        <taxon>Streptophyta</taxon>
        <taxon>Embryophyta</taxon>
        <taxon>Tracheophyta</taxon>
        <taxon>Spermatophyta</taxon>
        <taxon>Magnoliopsida</taxon>
        <taxon>eudicotyledons</taxon>
        <taxon>Gunneridae</taxon>
        <taxon>Pentapetalae</taxon>
        <taxon>rosids</taxon>
        <taxon>fabids</taxon>
        <taxon>Rosales</taxon>
        <taxon>Moraceae</taxon>
        <taxon>Moreae</taxon>
        <taxon>Morus</taxon>
    </lineage>
</organism>
<evidence type="ECO:0000256" key="1">
    <source>
        <dbReference type="RuleBase" id="RU362006"/>
    </source>
</evidence>
<dbReference type="GO" id="GO:0016020">
    <property type="term" value="C:membrane"/>
    <property type="evidence" value="ECO:0007669"/>
    <property type="project" value="UniProtKB-SubCell"/>
</dbReference>
<dbReference type="Pfam" id="PF12874">
    <property type="entry name" value="zf-met"/>
    <property type="match status" value="1"/>
</dbReference>
<evidence type="ECO:0000259" key="3">
    <source>
        <dbReference type="Pfam" id="PF12874"/>
    </source>
</evidence>
<keyword evidence="5" id="KW-1185">Reference proteome</keyword>
<dbReference type="InterPro" id="IPR013087">
    <property type="entry name" value="Znf_C2H2_type"/>
</dbReference>
<feature type="transmembrane region" description="Helical" evidence="1">
    <location>
        <begin position="48"/>
        <end position="67"/>
    </location>
</feature>
<keyword evidence="1" id="KW-0472">Membrane</keyword>
<proteinExistence type="inferred from homology"/>
<dbReference type="PANTHER" id="PTHR12300">
    <property type="entry name" value="HVA22-LIKE PROTEINS"/>
    <property type="match status" value="1"/>
</dbReference>
<dbReference type="PANTHER" id="PTHR12300:SF43">
    <property type="entry name" value="HVA22-LIKE PROTEIN"/>
    <property type="match status" value="1"/>
</dbReference>
<feature type="transmembrane region" description="Helical" evidence="1">
    <location>
        <begin position="17"/>
        <end position="36"/>
    </location>
</feature>
<name>W9SKJ4_9ROSA</name>
<comment type="similarity">
    <text evidence="1">Belongs to the DP1 family.</text>
</comment>
<feature type="region of interest" description="Disordered" evidence="2">
    <location>
        <begin position="314"/>
        <end position="371"/>
    </location>
</feature>
<dbReference type="SUPFAM" id="SSF57667">
    <property type="entry name" value="beta-beta-alpha zinc fingers"/>
    <property type="match status" value="1"/>
</dbReference>
<accession>W9SKJ4</accession>
<reference evidence="5" key="1">
    <citation type="submission" date="2013-01" db="EMBL/GenBank/DDBJ databases">
        <title>Draft Genome Sequence of a Mulberry Tree, Morus notabilis C.K. Schneid.</title>
        <authorList>
            <person name="He N."/>
            <person name="Zhao S."/>
        </authorList>
    </citation>
    <scope>NUCLEOTIDE SEQUENCE</scope>
</reference>
<evidence type="ECO:0000313" key="4">
    <source>
        <dbReference type="EMBL" id="EXC33004.1"/>
    </source>
</evidence>
<keyword evidence="1" id="KW-0812">Transmembrane</keyword>
<feature type="domain" description="C2H2-type" evidence="3">
    <location>
        <begin position="265"/>
        <end position="289"/>
    </location>
</feature>
<evidence type="ECO:0000313" key="5">
    <source>
        <dbReference type="Proteomes" id="UP000030645"/>
    </source>
</evidence>
<dbReference type="AlphaFoldDB" id="W9SKJ4"/>
<feature type="compositionally biased region" description="Basic and acidic residues" evidence="2">
    <location>
        <begin position="339"/>
        <end position="352"/>
    </location>
</feature>
<dbReference type="EMBL" id="KE346317">
    <property type="protein sequence ID" value="EXC33004.1"/>
    <property type="molecule type" value="Genomic_DNA"/>
</dbReference>
<dbReference type="InterPro" id="IPR004345">
    <property type="entry name" value="TB2_DP1_HVA22"/>
</dbReference>
<evidence type="ECO:0000256" key="2">
    <source>
        <dbReference type="SAM" id="MobiDB-lite"/>
    </source>
</evidence>
<keyword evidence="1" id="KW-1133">Transmembrane helix</keyword>
<dbReference type="Gene3D" id="3.30.160.60">
    <property type="entry name" value="Classic Zinc Finger"/>
    <property type="match status" value="1"/>
</dbReference>
<dbReference type="eggNOG" id="KOG1725">
    <property type="taxonomic scope" value="Eukaryota"/>
</dbReference>